<proteinExistence type="predicted"/>
<dbReference type="EMBL" id="KB932207">
    <property type="protein sequence ID" value="KCV69157.1"/>
    <property type="molecule type" value="Genomic_DNA"/>
</dbReference>
<dbReference type="RefSeq" id="XP_009496728.1">
    <property type="nucleotide sequence ID" value="XM_009498453.1"/>
</dbReference>
<feature type="compositionally biased region" description="Low complexity" evidence="1">
    <location>
        <begin position="244"/>
        <end position="258"/>
    </location>
</feature>
<evidence type="ECO:0000313" key="3">
    <source>
        <dbReference type="Proteomes" id="UP000030693"/>
    </source>
</evidence>
<dbReference type="GeneID" id="20529296"/>
<feature type="region of interest" description="Disordered" evidence="1">
    <location>
        <begin position="39"/>
        <end position="133"/>
    </location>
</feature>
<feature type="compositionally biased region" description="Low complexity" evidence="1">
    <location>
        <begin position="411"/>
        <end position="423"/>
    </location>
</feature>
<feature type="compositionally biased region" description="Basic and acidic residues" evidence="1">
    <location>
        <begin position="272"/>
        <end position="303"/>
    </location>
</feature>
<evidence type="ECO:0000313" key="2">
    <source>
        <dbReference type="EMBL" id="KCV69157.1"/>
    </source>
</evidence>
<gene>
    <name evidence="2" type="ORF">H696_04571</name>
</gene>
<dbReference type="Proteomes" id="UP000030693">
    <property type="component" value="Unassembled WGS sequence"/>
</dbReference>
<feature type="compositionally biased region" description="Low complexity" evidence="1">
    <location>
        <begin position="304"/>
        <end position="316"/>
    </location>
</feature>
<reference evidence="2" key="1">
    <citation type="submission" date="2013-04" db="EMBL/GenBank/DDBJ databases">
        <title>The Genome Sequence of Fonticula alba ATCC 38817.</title>
        <authorList>
            <consortium name="The Broad Institute Genomics Platform"/>
            <person name="Russ C."/>
            <person name="Cuomo C."/>
            <person name="Burger G."/>
            <person name="Gray M.W."/>
            <person name="Holland P.W.H."/>
            <person name="King N."/>
            <person name="Lang F.B.F."/>
            <person name="Roger A.J."/>
            <person name="Ruiz-Trillo I."/>
            <person name="Brown M."/>
            <person name="Walker B."/>
            <person name="Young S."/>
            <person name="Zeng Q."/>
            <person name="Gargeya S."/>
            <person name="Fitzgerald M."/>
            <person name="Haas B."/>
            <person name="Abouelleil A."/>
            <person name="Allen A.W."/>
            <person name="Alvarado L."/>
            <person name="Arachchi H.M."/>
            <person name="Berlin A.M."/>
            <person name="Chapman S.B."/>
            <person name="Gainer-Dewar J."/>
            <person name="Goldberg J."/>
            <person name="Griggs A."/>
            <person name="Gujja S."/>
            <person name="Hansen M."/>
            <person name="Howarth C."/>
            <person name="Imamovic A."/>
            <person name="Ireland A."/>
            <person name="Larimer J."/>
            <person name="McCowan C."/>
            <person name="Murphy C."/>
            <person name="Pearson M."/>
            <person name="Poon T.W."/>
            <person name="Priest M."/>
            <person name="Roberts A."/>
            <person name="Saif S."/>
            <person name="Shea T."/>
            <person name="Sisk P."/>
            <person name="Sykes S."/>
            <person name="Wortman J."/>
            <person name="Nusbaum C."/>
            <person name="Birren B."/>
        </authorList>
    </citation>
    <scope>NUCLEOTIDE SEQUENCE [LARGE SCALE GENOMIC DNA]</scope>
    <source>
        <strain evidence="2">ATCC 38817</strain>
    </source>
</reference>
<feature type="region of interest" description="Disordered" evidence="1">
    <location>
        <begin position="244"/>
        <end position="504"/>
    </location>
</feature>
<dbReference type="AlphaFoldDB" id="A0A058Z6J9"/>
<protein>
    <submittedName>
        <fullName evidence="2">Uncharacterized protein</fullName>
    </submittedName>
</protein>
<feature type="compositionally biased region" description="Basic and acidic residues" evidence="1">
    <location>
        <begin position="479"/>
        <end position="504"/>
    </location>
</feature>
<feature type="compositionally biased region" description="Basic and acidic residues" evidence="1">
    <location>
        <begin position="450"/>
        <end position="463"/>
    </location>
</feature>
<keyword evidence="3" id="KW-1185">Reference proteome</keyword>
<sequence>MQHPQWPAQVLPRQVPLQVVQVNGPAGQADGQQPVRAQIQAGDTGRVGDLHETAQLRQRPHRDQAPGGASHQELSPSRDHQPGDGPAAGRQQRTRRTGRPPGIQAAASGIQAEDRPIPVAGEEQAVGRRQMPRRAGKPIAHELHPGGGVPHAKGPVQAGRGGQPLGAGHLLGRQVPKIPGGLGPGVGGQLPAQGPCRGPEGQLRRPEGHEGRHIGLVAAQCQALGLGAGDRRAGRRHDVLPVAAIGQARAAGQRSRGQPWRRHHRRPAELQQTEHIEPPEPDHGQQNRHADNQHGNQRKDRQQRGQLTQRRGQVRQQGRHPGRRADGRRPGHGAPLAPDQGRPGLQKPHHQQAQRPRPGPGRGRRVGAGTRPGARAAGGRSRHGRTLGRPVAAQGPRQQVRQTPGPGGAVAPGRGRPAPIRRGTGCGDPTAVMSGAARPAASPASCVTDEGIRQADARPEGRTVGRAGIGPRGKGHQRYGMDFHQEVHPGRVGHRPDAITHRLR</sequence>
<dbReference type="OMA" id="QTEHIEP"/>
<feature type="compositionally biased region" description="Low complexity" evidence="1">
    <location>
        <begin position="367"/>
        <end position="379"/>
    </location>
</feature>
<feature type="compositionally biased region" description="Low complexity" evidence="1">
    <location>
        <begin position="436"/>
        <end position="445"/>
    </location>
</feature>
<name>A0A058Z6J9_FONAL</name>
<accession>A0A058Z6J9</accession>
<organism evidence="2">
    <name type="scientific">Fonticula alba</name>
    <name type="common">Slime mold</name>
    <dbReference type="NCBI Taxonomy" id="691883"/>
    <lineage>
        <taxon>Eukaryota</taxon>
        <taxon>Rotosphaerida</taxon>
        <taxon>Fonticulaceae</taxon>
        <taxon>Fonticula</taxon>
    </lineage>
</organism>
<dbReference type="STRING" id="691883.A0A058Z6J9"/>
<evidence type="ECO:0000256" key="1">
    <source>
        <dbReference type="SAM" id="MobiDB-lite"/>
    </source>
</evidence>